<protein>
    <submittedName>
        <fullName evidence="6">Stellacyanin-like protein</fullName>
    </submittedName>
</protein>
<evidence type="ECO:0000313" key="6">
    <source>
        <dbReference type="EMBL" id="RWR87333.1"/>
    </source>
</evidence>
<dbReference type="Gene3D" id="2.60.40.420">
    <property type="entry name" value="Cupredoxins - blue copper proteins"/>
    <property type="match status" value="1"/>
</dbReference>
<dbReference type="GO" id="GO:0009055">
    <property type="term" value="F:electron transfer activity"/>
    <property type="evidence" value="ECO:0007669"/>
    <property type="project" value="InterPro"/>
</dbReference>
<evidence type="ECO:0000256" key="1">
    <source>
        <dbReference type="ARBA" id="ARBA00022723"/>
    </source>
</evidence>
<feature type="domain" description="Phytocyanin" evidence="5">
    <location>
        <begin position="22"/>
        <end position="120"/>
    </location>
</feature>
<dbReference type="InterPro" id="IPR008972">
    <property type="entry name" value="Cupredoxin"/>
</dbReference>
<dbReference type="EMBL" id="QPKB01000006">
    <property type="protein sequence ID" value="RWR87333.1"/>
    <property type="molecule type" value="Genomic_DNA"/>
</dbReference>
<sequence>MGKIFIWFVVLGLGFRQRCMATVYTVGNYAGWDISTDLDSWVADKSFAVGDSLLFQYSSLHTVFEVSKDAFDNCDARNAILSGRDGNTTITLSTPGQKYFICGTLLHCLGGMKLQVSVNGEDPVSPAPAPVAPEPSDQVPVSIPHPSSNINKPLPGASSAGFLFGARDSLGVACFCLLGPIFWMMTI</sequence>
<dbReference type="Proteomes" id="UP000283530">
    <property type="component" value="Unassembled WGS sequence"/>
</dbReference>
<reference evidence="6 7" key="1">
    <citation type="journal article" date="2019" name="Nat. Plants">
        <title>Stout camphor tree genome fills gaps in understanding of flowering plant genome evolution.</title>
        <authorList>
            <person name="Chaw S.M."/>
            <person name="Liu Y.C."/>
            <person name="Wu Y.W."/>
            <person name="Wang H.Y."/>
            <person name="Lin C.I."/>
            <person name="Wu C.S."/>
            <person name="Ke H.M."/>
            <person name="Chang L.Y."/>
            <person name="Hsu C.Y."/>
            <person name="Yang H.T."/>
            <person name="Sudianto E."/>
            <person name="Hsu M.H."/>
            <person name="Wu K.P."/>
            <person name="Wang L.N."/>
            <person name="Leebens-Mack J.H."/>
            <person name="Tsai I.J."/>
        </authorList>
    </citation>
    <scope>NUCLEOTIDE SEQUENCE [LARGE SCALE GENOMIC DNA]</scope>
    <source>
        <strain evidence="7">cv. Chaw 1501</strain>
        <tissue evidence="6">Young leaves</tissue>
    </source>
</reference>
<dbReference type="InterPro" id="IPR003245">
    <property type="entry name" value="Phytocyanin_dom"/>
</dbReference>
<name>A0A3S3QM18_9MAGN</name>
<dbReference type="SUPFAM" id="SSF49503">
    <property type="entry name" value="Cupredoxins"/>
    <property type="match status" value="1"/>
</dbReference>
<dbReference type="OrthoDB" id="581242at2759"/>
<gene>
    <name evidence="6" type="ORF">CKAN_01627000</name>
</gene>
<evidence type="ECO:0000256" key="4">
    <source>
        <dbReference type="SAM" id="SignalP"/>
    </source>
</evidence>
<keyword evidence="1" id="KW-0479">Metal-binding</keyword>
<dbReference type="PROSITE" id="PS51485">
    <property type="entry name" value="PHYTOCYANIN"/>
    <property type="match status" value="1"/>
</dbReference>
<accession>A0A3S3QM18</accession>
<feature type="signal peptide" evidence="4">
    <location>
        <begin position="1"/>
        <end position="21"/>
    </location>
</feature>
<proteinExistence type="predicted"/>
<dbReference type="FunFam" id="2.60.40.420:FF:000003">
    <property type="entry name" value="Blue copper"/>
    <property type="match status" value="1"/>
</dbReference>
<feature type="chain" id="PRO_5018603138" evidence="4">
    <location>
        <begin position="22"/>
        <end position="187"/>
    </location>
</feature>
<comment type="caution">
    <text evidence="6">The sequence shown here is derived from an EMBL/GenBank/DDBJ whole genome shotgun (WGS) entry which is preliminary data.</text>
</comment>
<evidence type="ECO:0000313" key="7">
    <source>
        <dbReference type="Proteomes" id="UP000283530"/>
    </source>
</evidence>
<dbReference type="AlphaFoldDB" id="A0A3S3QM18"/>
<evidence type="ECO:0000256" key="3">
    <source>
        <dbReference type="SAM" id="MobiDB-lite"/>
    </source>
</evidence>
<dbReference type="InterPro" id="IPR039391">
    <property type="entry name" value="Phytocyanin-like"/>
</dbReference>
<dbReference type="GO" id="GO:0005886">
    <property type="term" value="C:plasma membrane"/>
    <property type="evidence" value="ECO:0007669"/>
    <property type="project" value="TreeGrafter"/>
</dbReference>
<feature type="region of interest" description="Disordered" evidence="3">
    <location>
        <begin position="123"/>
        <end position="147"/>
    </location>
</feature>
<dbReference type="CDD" id="cd04216">
    <property type="entry name" value="Phytocyanin"/>
    <property type="match status" value="1"/>
</dbReference>
<evidence type="ECO:0000259" key="5">
    <source>
        <dbReference type="PROSITE" id="PS51485"/>
    </source>
</evidence>
<dbReference type="PANTHER" id="PTHR33021">
    <property type="entry name" value="BLUE COPPER PROTEIN"/>
    <property type="match status" value="1"/>
</dbReference>
<evidence type="ECO:0000256" key="2">
    <source>
        <dbReference type="ARBA" id="ARBA00023180"/>
    </source>
</evidence>
<keyword evidence="2" id="KW-0325">Glycoprotein</keyword>
<keyword evidence="7" id="KW-1185">Reference proteome</keyword>
<dbReference type="PANTHER" id="PTHR33021:SF70">
    <property type="entry name" value="PHYTOCYANIN DOMAIN-CONTAINING PROTEIN"/>
    <property type="match status" value="1"/>
</dbReference>
<organism evidence="6 7">
    <name type="scientific">Cinnamomum micranthum f. kanehirae</name>
    <dbReference type="NCBI Taxonomy" id="337451"/>
    <lineage>
        <taxon>Eukaryota</taxon>
        <taxon>Viridiplantae</taxon>
        <taxon>Streptophyta</taxon>
        <taxon>Embryophyta</taxon>
        <taxon>Tracheophyta</taxon>
        <taxon>Spermatophyta</taxon>
        <taxon>Magnoliopsida</taxon>
        <taxon>Magnoliidae</taxon>
        <taxon>Laurales</taxon>
        <taxon>Lauraceae</taxon>
        <taxon>Cinnamomum</taxon>
    </lineage>
</organism>
<keyword evidence="4" id="KW-0732">Signal</keyword>
<dbReference type="Pfam" id="PF02298">
    <property type="entry name" value="Cu_bind_like"/>
    <property type="match status" value="1"/>
</dbReference>
<dbReference type="GO" id="GO:0046872">
    <property type="term" value="F:metal ion binding"/>
    <property type="evidence" value="ECO:0007669"/>
    <property type="project" value="UniProtKB-KW"/>
</dbReference>